<evidence type="ECO:0000256" key="3">
    <source>
        <dbReference type="ARBA" id="ARBA00022692"/>
    </source>
</evidence>
<dbReference type="GO" id="GO:0022857">
    <property type="term" value="F:transmembrane transporter activity"/>
    <property type="evidence" value="ECO:0007669"/>
    <property type="project" value="InterPro"/>
</dbReference>
<evidence type="ECO:0000256" key="1">
    <source>
        <dbReference type="ARBA" id="ARBA00004141"/>
    </source>
</evidence>
<comment type="similarity">
    <text evidence="2 6">Belongs to the drug/metabolite transporter (DMT) superfamily. Plant drug/metabolite exporter (P-DME) (TC 2.A.7.4) family.</text>
</comment>
<dbReference type="InterPro" id="IPR000620">
    <property type="entry name" value="EamA_dom"/>
</dbReference>
<evidence type="ECO:0000256" key="4">
    <source>
        <dbReference type="ARBA" id="ARBA00022989"/>
    </source>
</evidence>
<feature type="transmembrane region" description="Helical" evidence="6">
    <location>
        <begin position="37"/>
        <end position="59"/>
    </location>
</feature>
<comment type="subcellular location">
    <subcellularLocation>
        <location evidence="1 6">Membrane</location>
        <topology evidence="1 6">Multi-pass membrane protein</topology>
    </subcellularLocation>
</comment>
<accession>A0A6I9TPJ1</accession>
<protein>
    <recommendedName>
        <fullName evidence="6">WAT1-related protein</fullName>
    </recommendedName>
</protein>
<feature type="transmembrane region" description="Helical" evidence="6">
    <location>
        <begin position="7"/>
        <end position="25"/>
    </location>
</feature>
<reference evidence="9" key="1">
    <citation type="submission" date="2025-08" db="UniProtKB">
        <authorList>
            <consortium name="RefSeq"/>
        </authorList>
    </citation>
    <scope>IDENTIFICATION</scope>
</reference>
<name>A0A6I9TPJ1_SESIN</name>
<proteinExistence type="inferred from homology"/>
<feature type="transmembrane region" description="Helical" evidence="6">
    <location>
        <begin position="207"/>
        <end position="228"/>
    </location>
</feature>
<evidence type="ECO:0000259" key="7">
    <source>
        <dbReference type="Pfam" id="PF00892"/>
    </source>
</evidence>
<dbReference type="InterPro" id="IPR030184">
    <property type="entry name" value="WAT1-related"/>
</dbReference>
<feature type="transmembrane region" description="Helical" evidence="6">
    <location>
        <begin position="297"/>
        <end position="315"/>
    </location>
</feature>
<dbReference type="OrthoDB" id="1728340at2759"/>
<evidence type="ECO:0000256" key="2">
    <source>
        <dbReference type="ARBA" id="ARBA00007635"/>
    </source>
</evidence>
<keyword evidence="4 6" id="KW-1133">Transmembrane helix</keyword>
<evidence type="ECO:0000313" key="8">
    <source>
        <dbReference type="Proteomes" id="UP000504604"/>
    </source>
</evidence>
<evidence type="ECO:0000313" key="9">
    <source>
        <dbReference type="RefSeq" id="XP_011086525.1"/>
    </source>
</evidence>
<dbReference type="InParanoid" id="A0A6I9TPJ1"/>
<dbReference type="Proteomes" id="UP000504604">
    <property type="component" value="Linkage group LG8"/>
</dbReference>
<keyword evidence="8" id="KW-1185">Reference proteome</keyword>
<dbReference type="AlphaFoldDB" id="A0A6I9TPJ1"/>
<dbReference type="GO" id="GO:0016020">
    <property type="term" value="C:membrane"/>
    <property type="evidence" value="ECO:0007669"/>
    <property type="project" value="UniProtKB-SubCell"/>
</dbReference>
<keyword evidence="5 6" id="KW-0472">Membrane</keyword>
<dbReference type="SUPFAM" id="SSF103481">
    <property type="entry name" value="Multidrug resistance efflux transporter EmrE"/>
    <property type="match status" value="2"/>
</dbReference>
<feature type="transmembrane region" description="Helical" evidence="6">
    <location>
        <begin position="271"/>
        <end position="291"/>
    </location>
</feature>
<dbReference type="InterPro" id="IPR037185">
    <property type="entry name" value="EmrE-like"/>
</dbReference>
<evidence type="ECO:0000256" key="6">
    <source>
        <dbReference type="RuleBase" id="RU363077"/>
    </source>
</evidence>
<organism evidence="8 9">
    <name type="scientific">Sesamum indicum</name>
    <name type="common">Oriental sesame</name>
    <name type="synonym">Sesamum orientale</name>
    <dbReference type="NCBI Taxonomy" id="4182"/>
    <lineage>
        <taxon>Eukaryota</taxon>
        <taxon>Viridiplantae</taxon>
        <taxon>Streptophyta</taxon>
        <taxon>Embryophyta</taxon>
        <taxon>Tracheophyta</taxon>
        <taxon>Spermatophyta</taxon>
        <taxon>Magnoliopsida</taxon>
        <taxon>eudicotyledons</taxon>
        <taxon>Gunneridae</taxon>
        <taxon>Pentapetalae</taxon>
        <taxon>asterids</taxon>
        <taxon>lamiids</taxon>
        <taxon>Lamiales</taxon>
        <taxon>Pedaliaceae</taxon>
        <taxon>Sesamum</taxon>
    </lineage>
</organism>
<dbReference type="RefSeq" id="XP_011086525.1">
    <property type="nucleotide sequence ID" value="XM_011088223.2"/>
</dbReference>
<dbReference type="KEGG" id="sind:105168230"/>
<gene>
    <name evidence="9" type="primary">LOC105168230</name>
</gene>
<dbReference type="Pfam" id="PF00892">
    <property type="entry name" value="EamA"/>
    <property type="match status" value="1"/>
</dbReference>
<keyword evidence="3 6" id="KW-0812">Transmembrane</keyword>
<feature type="transmembrane region" description="Helical" evidence="6">
    <location>
        <begin position="66"/>
        <end position="88"/>
    </location>
</feature>
<sequence>MGMEKAVPYVLMVIVQFAQVGLMIAGKVAMSNGMTTLTFISYSNGLGSLVLLPFSIFIYRSIRPPLFFTFLCGFFLLGVIGFLVQIIGYTGIKFASASLSTSILNLIPGFTFVLAVIFRLEKFNCRSKTTLAKSVGTVVSITGAVVATLYQGPSILGPSSHSNATFHTITSSSAWILGGFLLVIDSLVSAFFIIAQALVLKKCPVELVLMFFYSCFIAIASASVSLVVEKDLSSWSLRPKMRLIPVIYSAIFGNAFQVSISMWCVRKRGPLFASVFHPLGVIVANAMGTVILGEPLYLGSVLGSIIVVVGFYSVMWGKAKEAKTVEDGGAEILESNGKTTPLLQNNTEDGVVNA</sequence>
<feature type="transmembrane region" description="Helical" evidence="6">
    <location>
        <begin position="172"/>
        <end position="195"/>
    </location>
</feature>
<evidence type="ECO:0000256" key="5">
    <source>
        <dbReference type="ARBA" id="ARBA00023136"/>
    </source>
</evidence>
<feature type="transmembrane region" description="Helical" evidence="6">
    <location>
        <begin position="243"/>
        <end position="264"/>
    </location>
</feature>
<dbReference type="GeneID" id="105168230"/>
<feature type="transmembrane region" description="Helical" evidence="6">
    <location>
        <begin position="94"/>
        <end position="118"/>
    </location>
</feature>
<dbReference type="PANTHER" id="PTHR31218">
    <property type="entry name" value="WAT1-RELATED PROTEIN"/>
    <property type="match status" value="1"/>
</dbReference>
<feature type="transmembrane region" description="Helical" evidence="6">
    <location>
        <begin position="130"/>
        <end position="152"/>
    </location>
</feature>
<feature type="domain" description="EamA" evidence="7">
    <location>
        <begin position="10"/>
        <end position="146"/>
    </location>
</feature>